<dbReference type="KEGG" id="pphe:PP2015_3329"/>
<protein>
    <submittedName>
        <fullName evidence="1">Uncharacterized protein</fullName>
    </submittedName>
</protein>
<name>A0A0S2K639_9GAMM</name>
<dbReference type="STRING" id="161398.PP2015_3329"/>
<accession>A0A0S2K639</accession>
<proteinExistence type="predicted"/>
<sequence>MKLKLNKKKMKSLSNDNKAIPAAMTPQVAGGVVGVSAGLTCYKDYCDVTSYAVACKEV</sequence>
<dbReference type="RefSeq" id="WP_157599099.1">
    <property type="nucleotide sequence ID" value="NZ_CP013187.1"/>
</dbReference>
<dbReference type="PATRIC" id="fig|161398.10.peg.3393"/>
<gene>
    <name evidence="1" type="ORF">PP2015_3329</name>
</gene>
<evidence type="ECO:0000313" key="1">
    <source>
        <dbReference type="EMBL" id="ALO43804.1"/>
    </source>
</evidence>
<organism evidence="1 2">
    <name type="scientific">Pseudoalteromonas phenolica</name>
    <dbReference type="NCBI Taxonomy" id="161398"/>
    <lineage>
        <taxon>Bacteria</taxon>
        <taxon>Pseudomonadati</taxon>
        <taxon>Pseudomonadota</taxon>
        <taxon>Gammaproteobacteria</taxon>
        <taxon>Alteromonadales</taxon>
        <taxon>Pseudoalteromonadaceae</taxon>
        <taxon>Pseudoalteromonas</taxon>
    </lineage>
</organism>
<dbReference type="Proteomes" id="UP000061457">
    <property type="component" value="Chromosome I"/>
</dbReference>
<reference evidence="2" key="1">
    <citation type="submission" date="2015-11" db="EMBL/GenBank/DDBJ databases">
        <authorList>
            <person name="Kim K.M."/>
        </authorList>
    </citation>
    <scope>NUCLEOTIDE SEQUENCE [LARGE SCALE GENOMIC DNA]</scope>
    <source>
        <strain evidence="2">KCTC 12086</strain>
    </source>
</reference>
<dbReference type="AlphaFoldDB" id="A0A0S2K639"/>
<keyword evidence="2" id="KW-1185">Reference proteome</keyword>
<evidence type="ECO:0000313" key="2">
    <source>
        <dbReference type="Proteomes" id="UP000061457"/>
    </source>
</evidence>
<dbReference type="OrthoDB" id="6237397at2"/>
<dbReference type="EMBL" id="CP013187">
    <property type="protein sequence ID" value="ALO43804.1"/>
    <property type="molecule type" value="Genomic_DNA"/>
</dbReference>